<dbReference type="RefSeq" id="WP_188927148.1">
    <property type="nucleotide sequence ID" value="NZ_BMQI01000084.1"/>
</dbReference>
<dbReference type="PANTHER" id="PTHR30203">
    <property type="entry name" value="OUTER MEMBRANE CATION EFFLUX PROTEIN"/>
    <property type="match status" value="1"/>
</dbReference>
<comment type="similarity">
    <text evidence="1">Belongs to the outer membrane factor (OMF) (TC 1.B.17) family.</text>
</comment>
<dbReference type="GO" id="GO:0015562">
    <property type="term" value="F:efflux transmembrane transporter activity"/>
    <property type="evidence" value="ECO:0007669"/>
    <property type="project" value="InterPro"/>
</dbReference>
<dbReference type="Gene3D" id="1.20.1600.10">
    <property type="entry name" value="Outer membrane efflux proteins (OEP)"/>
    <property type="match status" value="1"/>
</dbReference>
<protein>
    <submittedName>
        <fullName evidence="2">TolC family protein</fullName>
    </submittedName>
</protein>
<dbReference type="InterPro" id="IPR010131">
    <property type="entry name" value="MdtP/NodT-like"/>
</dbReference>
<dbReference type="Pfam" id="PF02321">
    <property type="entry name" value="OEP"/>
    <property type="match status" value="1"/>
</dbReference>
<dbReference type="PANTHER" id="PTHR30203:SF21">
    <property type="entry name" value="OUTER MEMBRANE COMPONENT OF MULTIDRUG EFFLUX PUMP-RELATED"/>
    <property type="match status" value="1"/>
</dbReference>
<name>A0A9X1Z7A7_9GAMM</name>
<organism evidence="2 3">
    <name type="scientific">Shewanella algicola</name>
    <dbReference type="NCBI Taxonomy" id="640633"/>
    <lineage>
        <taxon>Bacteria</taxon>
        <taxon>Pseudomonadati</taxon>
        <taxon>Pseudomonadota</taxon>
        <taxon>Gammaproteobacteria</taxon>
        <taxon>Alteromonadales</taxon>
        <taxon>Shewanellaceae</taxon>
        <taxon>Shewanella</taxon>
    </lineage>
</organism>
<reference evidence="2" key="1">
    <citation type="submission" date="2022-01" db="EMBL/GenBank/DDBJ databases">
        <title>Whole genome-based taxonomy of the Shewanellaceae.</title>
        <authorList>
            <person name="Martin-Rodriguez A.J."/>
        </authorList>
    </citation>
    <scope>NUCLEOTIDE SEQUENCE</scope>
    <source>
        <strain evidence="2">DSM 23803</strain>
    </source>
</reference>
<proteinExistence type="inferred from homology"/>
<dbReference type="SUPFAM" id="SSF56954">
    <property type="entry name" value="Outer membrane efflux proteins (OEP)"/>
    <property type="match status" value="1"/>
</dbReference>
<dbReference type="AlphaFoldDB" id="A0A9X1Z7A7"/>
<accession>A0A9X1Z7A7</accession>
<dbReference type="Gene3D" id="2.20.200.10">
    <property type="entry name" value="Outer membrane efflux proteins (OEP)"/>
    <property type="match status" value="1"/>
</dbReference>
<sequence>MTTNNVIKGSDGFSYGIGPLISWSFPNTTAAHARLAQAEAQADASVAYFDSLVLNVLKEVEQALTSLNAVTQQQQSLARAEQLASKAYLLDQARFEAGAIAHVELLVSQRNLLDNRAANASAQIALTVSVR</sequence>
<comment type="caution">
    <text evidence="2">The sequence shown here is derived from an EMBL/GenBank/DDBJ whole genome shotgun (WGS) entry which is preliminary data.</text>
</comment>
<keyword evidence="3" id="KW-1185">Reference proteome</keyword>
<evidence type="ECO:0000313" key="2">
    <source>
        <dbReference type="EMBL" id="MCL1107716.1"/>
    </source>
</evidence>
<evidence type="ECO:0000313" key="3">
    <source>
        <dbReference type="Proteomes" id="UP001139408"/>
    </source>
</evidence>
<dbReference type="Proteomes" id="UP001139408">
    <property type="component" value="Unassembled WGS sequence"/>
</dbReference>
<dbReference type="EMBL" id="JAKILJ010000082">
    <property type="protein sequence ID" value="MCL1107716.1"/>
    <property type="molecule type" value="Genomic_DNA"/>
</dbReference>
<dbReference type="InterPro" id="IPR003423">
    <property type="entry name" value="OMP_efflux"/>
</dbReference>
<evidence type="ECO:0000256" key="1">
    <source>
        <dbReference type="ARBA" id="ARBA00007613"/>
    </source>
</evidence>
<gene>
    <name evidence="2" type="ORF">L2749_21180</name>
</gene>